<keyword evidence="1" id="KW-1133">Transmembrane helix</keyword>
<keyword evidence="2" id="KW-0645">Protease</keyword>
<reference evidence="3" key="1">
    <citation type="submission" date="2016-10" db="EMBL/GenBank/DDBJ databases">
        <authorList>
            <person name="Varghese N."/>
            <person name="Submissions S."/>
        </authorList>
    </citation>
    <scope>NUCLEOTIDE SEQUENCE [LARGE SCALE GENOMIC DNA]</scope>
    <source>
        <strain evidence="3">Gh-105</strain>
    </source>
</reference>
<dbReference type="NCBIfam" id="TIGR02281">
    <property type="entry name" value="clan_AA_DTGA"/>
    <property type="match status" value="1"/>
</dbReference>
<keyword evidence="2" id="KW-0378">Hydrolase</keyword>
<sequence>MSVPGLALAALGLILAVLVFSHDDRTVIGVESDQLASLAMSGTLLAVIVAGFWHQFRGNLGANLRAALIWGALGLALVAGYAYRDEARSVGARLIGAVRPGSAVVGADGSVTITRRADGDFHVRAEVNGQPHGFQFDTGASSVVLTAETAAALGIRPAASEFGVRVSTANGTTLAAPVLLDSVRVGSIVERRVPALVSRPGALRDNLLGMTFLDRLSGFEVRGDRLILRAP</sequence>
<dbReference type="OrthoDB" id="7595324at2"/>
<feature type="transmembrane region" description="Helical" evidence="1">
    <location>
        <begin position="37"/>
        <end position="54"/>
    </location>
</feature>
<dbReference type="GO" id="GO:0008233">
    <property type="term" value="F:peptidase activity"/>
    <property type="evidence" value="ECO:0007669"/>
    <property type="project" value="UniProtKB-KW"/>
</dbReference>
<dbReference type="InterPro" id="IPR021109">
    <property type="entry name" value="Peptidase_aspartic_dom_sf"/>
</dbReference>
<dbReference type="InterPro" id="IPR034122">
    <property type="entry name" value="Retropepsin-like_bacterial"/>
</dbReference>
<dbReference type="InterPro" id="IPR011969">
    <property type="entry name" value="Clan_AA_Asp_peptidase_C"/>
</dbReference>
<accession>A0A1I2T9E5</accession>
<feature type="transmembrane region" description="Helical" evidence="1">
    <location>
        <begin position="66"/>
        <end position="83"/>
    </location>
</feature>
<evidence type="ECO:0000313" key="3">
    <source>
        <dbReference type="Proteomes" id="UP000199229"/>
    </source>
</evidence>
<evidence type="ECO:0000313" key="2">
    <source>
        <dbReference type="EMBL" id="SFG58971.1"/>
    </source>
</evidence>
<dbReference type="CDD" id="cd05483">
    <property type="entry name" value="retropepsin_like_bacteria"/>
    <property type="match status" value="1"/>
</dbReference>
<organism evidence="2 3">
    <name type="scientific">Methylobacterium gossipiicola</name>
    <dbReference type="NCBI Taxonomy" id="582675"/>
    <lineage>
        <taxon>Bacteria</taxon>
        <taxon>Pseudomonadati</taxon>
        <taxon>Pseudomonadota</taxon>
        <taxon>Alphaproteobacteria</taxon>
        <taxon>Hyphomicrobiales</taxon>
        <taxon>Methylobacteriaceae</taxon>
        <taxon>Methylobacterium</taxon>
    </lineage>
</organism>
<dbReference type="Gene3D" id="2.40.70.10">
    <property type="entry name" value="Acid Proteases"/>
    <property type="match status" value="1"/>
</dbReference>
<keyword evidence="1" id="KW-0812">Transmembrane</keyword>
<keyword evidence="3" id="KW-1185">Reference proteome</keyword>
<gene>
    <name evidence="2" type="ORF">SAMN05192565_10668</name>
</gene>
<evidence type="ECO:0000256" key="1">
    <source>
        <dbReference type="SAM" id="Phobius"/>
    </source>
</evidence>
<dbReference type="AlphaFoldDB" id="A0A1I2T9E5"/>
<dbReference type="Pfam" id="PF13650">
    <property type="entry name" value="Asp_protease_2"/>
    <property type="match status" value="1"/>
</dbReference>
<name>A0A1I2T9E5_9HYPH</name>
<dbReference type="RefSeq" id="WP_091970247.1">
    <property type="nucleotide sequence ID" value="NZ_FOPM01000006.1"/>
</dbReference>
<proteinExistence type="predicted"/>
<protein>
    <submittedName>
        <fullName evidence="2">Aspartyl protease family protein</fullName>
    </submittedName>
</protein>
<dbReference type="GO" id="GO:0006508">
    <property type="term" value="P:proteolysis"/>
    <property type="evidence" value="ECO:0007669"/>
    <property type="project" value="UniProtKB-KW"/>
</dbReference>
<dbReference type="Proteomes" id="UP000199229">
    <property type="component" value="Unassembled WGS sequence"/>
</dbReference>
<keyword evidence="1" id="KW-0472">Membrane</keyword>
<dbReference type="STRING" id="582675.SAMN05192565_10668"/>
<dbReference type="SUPFAM" id="SSF50630">
    <property type="entry name" value="Acid proteases"/>
    <property type="match status" value="1"/>
</dbReference>
<dbReference type="EMBL" id="FOPM01000006">
    <property type="protein sequence ID" value="SFG58971.1"/>
    <property type="molecule type" value="Genomic_DNA"/>
</dbReference>